<proteinExistence type="predicted"/>
<protein>
    <submittedName>
        <fullName evidence="2">Uncharacterized protein</fullName>
    </submittedName>
</protein>
<keyword evidence="1" id="KW-1133">Transmembrane helix</keyword>
<dbReference type="AlphaFoldDB" id="A0A0S4PUT4"/>
<dbReference type="KEGG" id="hty:BN2458_PEG0233"/>
<dbReference type="Proteomes" id="UP000064525">
    <property type="component" value="Chromosome I"/>
</dbReference>
<reference evidence="3" key="1">
    <citation type="submission" date="2015-11" db="EMBL/GenBank/DDBJ databases">
        <authorList>
            <person name="Anvar S.Y."/>
        </authorList>
    </citation>
    <scope>NUCLEOTIDE SEQUENCE [LARGE SCALE GENOMIC DNA]</scope>
</reference>
<dbReference type="EMBL" id="LN907858">
    <property type="protein sequence ID" value="CUU39120.1"/>
    <property type="molecule type" value="Genomic_DNA"/>
</dbReference>
<name>A0A0S4PUT4_9HELI</name>
<evidence type="ECO:0000313" key="3">
    <source>
        <dbReference type="Proteomes" id="UP000064525"/>
    </source>
</evidence>
<keyword evidence="1" id="KW-0812">Transmembrane</keyword>
<keyword evidence="1" id="KW-0472">Membrane</keyword>
<organism evidence="2 3">
    <name type="scientific">Helicobacter typhlonius</name>
    <dbReference type="NCBI Taxonomy" id="76936"/>
    <lineage>
        <taxon>Bacteria</taxon>
        <taxon>Pseudomonadati</taxon>
        <taxon>Campylobacterota</taxon>
        <taxon>Epsilonproteobacteria</taxon>
        <taxon>Campylobacterales</taxon>
        <taxon>Helicobacteraceae</taxon>
        <taxon>Helicobacter</taxon>
    </lineage>
</organism>
<feature type="transmembrane region" description="Helical" evidence="1">
    <location>
        <begin position="12"/>
        <end position="33"/>
    </location>
</feature>
<evidence type="ECO:0000313" key="2">
    <source>
        <dbReference type="EMBL" id="CUU39120.1"/>
    </source>
</evidence>
<evidence type="ECO:0000256" key="1">
    <source>
        <dbReference type="SAM" id="Phobius"/>
    </source>
</evidence>
<sequence>MYGFLEQVQFDVMHPVMLKTFFLFFALIHRYIYEENPNHK</sequence>
<gene>
    <name evidence="2" type="ORF">BN2458_PEG0233</name>
</gene>
<accession>A0A0S4PUT4</accession>